<sequence length="205" mass="23296">MYASTGVEVVSLGLPRPKRNAADSAIVEDIIKFCNKKERVGEPVNILIASGDKNVMLEAWSKSKKRNRSIVWLGVSVDPVDQMPAMTALWTWRSFLLMEEEAPPKVPLIEYNELEYRNVGPLPWTAEEMKRQVKSQKHAAKKALKDAKEALKEDEGSDEEARDVGQEVNVSKKKRARELVPEDEVNVSRKKQKNKKRVSELDPEE</sequence>
<evidence type="ECO:0008006" key="4">
    <source>
        <dbReference type="Google" id="ProtNLM"/>
    </source>
</evidence>
<name>A0A8S1ZHE1_ARAAE</name>
<reference evidence="2" key="1">
    <citation type="submission" date="2021-01" db="EMBL/GenBank/DDBJ databases">
        <authorList>
            <person name="Bezrukov I."/>
        </authorList>
    </citation>
    <scope>NUCLEOTIDE SEQUENCE</scope>
</reference>
<dbReference type="EMBL" id="LR999451">
    <property type="protein sequence ID" value="CAE5959151.1"/>
    <property type="molecule type" value="Genomic_DNA"/>
</dbReference>
<proteinExistence type="predicted"/>
<evidence type="ECO:0000313" key="2">
    <source>
        <dbReference type="EMBL" id="CAE5959151.1"/>
    </source>
</evidence>
<evidence type="ECO:0000313" key="3">
    <source>
        <dbReference type="Proteomes" id="UP000682877"/>
    </source>
</evidence>
<organism evidence="2 3">
    <name type="scientific">Arabidopsis arenosa</name>
    <name type="common">Sand rock-cress</name>
    <name type="synonym">Cardaminopsis arenosa</name>
    <dbReference type="NCBI Taxonomy" id="38785"/>
    <lineage>
        <taxon>Eukaryota</taxon>
        <taxon>Viridiplantae</taxon>
        <taxon>Streptophyta</taxon>
        <taxon>Embryophyta</taxon>
        <taxon>Tracheophyta</taxon>
        <taxon>Spermatophyta</taxon>
        <taxon>Magnoliopsida</taxon>
        <taxon>eudicotyledons</taxon>
        <taxon>Gunneridae</taxon>
        <taxon>Pentapetalae</taxon>
        <taxon>rosids</taxon>
        <taxon>malvids</taxon>
        <taxon>Brassicales</taxon>
        <taxon>Brassicaceae</taxon>
        <taxon>Camelineae</taxon>
        <taxon>Arabidopsis</taxon>
    </lineage>
</organism>
<evidence type="ECO:0000256" key="1">
    <source>
        <dbReference type="SAM" id="MobiDB-lite"/>
    </source>
</evidence>
<dbReference type="AlphaFoldDB" id="A0A8S1ZHE1"/>
<gene>
    <name evidence="2" type="ORF">AARE701A_LOCUS2695</name>
</gene>
<keyword evidence="3" id="KW-1185">Reference proteome</keyword>
<feature type="region of interest" description="Disordered" evidence="1">
    <location>
        <begin position="141"/>
        <end position="205"/>
    </location>
</feature>
<protein>
    <recommendedName>
        <fullName evidence="4">NYN domain-containing protein</fullName>
    </recommendedName>
</protein>
<accession>A0A8S1ZHE1</accession>
<dbReference type="Proteomes" id="UP000682877">
    <property type="component" value="Chromosome 1"/>
</dbReference>
<feature type="compositionally biased region" description="Basic and acidic residues" evidence="1">
    <location>
        <begin position="143"/>
        <end position="154"/>
    </location>
</feature>